<gene>
    <name evidence="2" type="ORF">Anapl_03211</name>
</gene>
<dbReference type="Proteomes" id="UP000296049">
    <property type="component" value="Unassembled WGS sequence"/>
</dbReference>
<name>R0JKQ9_ANAPL</name>
<organism evidence="2 3">
    <name type="scientific">Anas platyrhynchos</name>
    <name type="common">Mallard</name>
    <name type="synonym">Anas boschas</name>
    <dbReference type="NCBI Taxonomy" id="8839"/>
    <lineage>
        <taxon>Eukaryota</taxon>
        <taxon>Metazoa</taxon>
        <taxon>Chordata</taxon>
        <taxon>Craniata</taxon>
        <taxon>Vertebrata</taxon>
        <taxon>Euteleostomi</taxon>
        <taxon>Archelosauria</taxon>
        <taxon>Archosauria</taxon>
        <taxon>Dinosauria</taxon>
        <taxon>Saurischia</taxon>
        <taxon>Theropoda</taxon>
        <taxon>Coelurosauria</taxon>
        <taxon>Aves</taxon>
        <taxon>Neognathae</taxon>
        <taxon>Galloanserae</taxon>
        <taxon>Anseriformes</taxon>
        <taxon>Anatidae</taxon>
        <taxon>Anatinae</taxon>
        <taxon>Anas</taxon>
    </lineage>
</organism>
<dbReference type="EMBL" id="KB743644">
    <property type="protein sequence ID" value="EOA97641.1"/>
    <property type="molecule type" value="Genomic_DNA"/>
</dbReference>
<accession>R0JKQ9</accession>
<evidence type="ECO:0000256" key="1">
    <source>
        <dbReference type="SAM" id="MobiDB-lite"/>
    </source>
</evidence>
<keyword evidence="3" id="KW-1185">Reference proteome</keyword>
<dbReference type="AlphaFoldDB" id="R0JKQ9"/>
<evidence type="ECO:0000313" key="2">
    <source>
        <dbReference type="EMBL" id="EOA97641.1"/>
    </source>
</evidence>
<proteinExistence type="predicted"/>
<reference evidence="3" key="1">
    <citation type="journal article" date="2013" name="Nat. Genet.">
        <title>The duck genome and transcriptome provide insight into an avian influenza virus reservoir species.</title>
        <authorList>
            <person name="Huang Y."/>
            <person name="Li Y."/>
            <person name="Burt D.W."/>
            <person name="Chen H."/>
            <person name="Zhang Y."/>
            <person name="Qian W."/>
            <person name="Kim H."/>
            <person name="Gan S."/>
            <person name="Zhao Y."/>
            <person name="Li J."/>
            <person name="Yi K."/>
            <person name="Feng H."/>
            <person name="Zhu P."/>
            <person name="Li B."/>
            <person name="Liu Q."/>
            <person name="Fairley S."/>
            <person name="Magor K.E."/>
            <person name="Du Z."/>
            <person name="Hu X."/>
            <person name="Goodman L."/>
            <person name="Tafer H."/>
            <person name="Vignal A."/>
            <person name="Lee T."/>
            <person name="Kim K.W."/>
            <person name="Sheng Z."/>
            <person name="An Y."/>
            <person name="Searle S."/>
            <person name="Herrero J."/>
            <person name="Groenen M.A."/>
            <person name="Crooijmans R.P."/>
            <person name="Faraut T."/>
            <person name="Cai Q."/>
            <person name="Webster R.G."/>
            <person name="Aldridge J.R."/>
            <person name="Warren W.C."/>
            <person name="Bartschat S."/>
            <person name="Kehr S."/>
            <person name="Marz M."/>
            <person name="Stadler P.F."/>
            <person name="Smith J."/>
            <person name="Kraus R.H."/>
            <person name="Zhao Y."/>
            <person name="Ren L."/>
            <person name="Fei J."/>
            <person name="Morisson M."/>
            <person name="Kaiser P."/>
            <person name="Griffin D.K."/>
            <person name="Rao M."/>
            <person name="Pitel F."/>
            <person name="Wang J."/>
            <person name="Li N."/>
        </authorList>
    </citation>
    <scope>NUCLEOTIDE SEQUENCE [LARGE SCALE GENOMIC DNA]</scope>
</reference>
<protein>
    <submittedName>
        <fullName evidence="2">Uncharacterized protein</fullName>
    </submittedName>
</protein>
<feature type="region of interest" description="Disordered" evidence="1">
    <location>
        <begin position="109"/>
        <end position="133"/>
    </location>
</feature>
<evidence type="ECO:0000313" key="3">
    <source>
        <dbReference type="Proteomes" id="UP000296049"/>
    </source>
</evidence>
<sequence>MGSDVRSMLTTRKFPQPSGLVLAALAALSRAADVTEGCAQSASPSSPGSECPAGAAPLHLLHGAQVPPPLLSPRKLPGSPFRGSPFRGLLLSSLLAASYLHVSLVHSASGAPQADSSGVRCDGGTSPGARSAG</sequence>